<accession>A0A0A0EI64</accession>
<dbReference type="OrthoDB" id="8421551at2"/>
<dbReference type="STRING" id="1461694.ATO9_04065"/>
<dbReference type="EMBL" id="AQQX01000001">
    <property type="protein sequence ID" value="KGM50656.1"/>
    <property type="molecule type" value="Genomic_DNA"/>
</dbReference>
<dbReference type="Proteomes" id="UP000030004">
    <property type="component" value="Unassembled WGS sequence"/>
</dbReference>
<protein>
    <recommendedName>
        <fullName evidence="3">Mu-like prophage FluMu N-terminal domain-containing protein</fullName>
    </recommendedName>
</protein>
<evidence type="ECO:0000313" key="2">
    <source>
        <dbReference type="Proteomes" id="UP000030004"/>
    </source>
</evidence>
<evidence type="ECO:0000313" key="1">
    <source>
        <dbReference type="EMBL" id="KGM50656.1"/>
    </source>
</evidence>
<organism evidence="1 2">
    <name type="scientific">Pseudooceanicola atlanticus</name>
    <dbReference type="NCBI Taxonomy" id="1461694"/>
    <lineage>
        <taxon>Bacteria</taxon>
        <taxon>Pseudomonadati</taxon>
        <taxon>Pseudomonadota</taxon>
        <taxon>Alphaproteobacteria</taxon>
        <taxon>Rhodobacterales</taxon>
        <taxon>Paracoccaceae</taxon>
        <taxon>Pseudooceanicola</taxon>
    </lineage>
</organism>
<gene>
    <name evidence="1" type="ORF">ATO9_04065</name>
</gene>
<reference evidence="1 2" key="1">
    <citation type="journal article" date="2015" name="Antonie Van Leeuwenhoek">
        <title>Pseudooceanicola atlanticus gen. nov. sp. nov., isolated from surface seawater of the Atlantic Ocean and reclassification of Oceanicola batsensis, Oceanicola marinus, Oceanicola nitratireducens, Oceanicola nanhaiensis, Oceanicola antarcticus and Oceanicola flagellatus, as Pseudooceanicola batsensis comb. nov., Pseudooceanicola marinus comb. nov., Pseudooceanicola nitratireducens comb. nov., Pseudooceanicola nanhaiensis comb. nov., Pseudooceanicola antarcticus comb. nov., and Pseudooceanicola flagellatus comb. nov.</title>
        <authorList>
            <person name="Lai Q."/>
            <person name="Li G."/>
            <person name="Liu X."/>
            <person name="Du Y."/>
            <person name="Sun F."/>
            <person name="Shao Z."/>
        </authorList>
    </citation>
    <scope>NUCLEOTIDE SEQUENCE [LARGE SCALE GENOMIC DNA]</scope>
    <source>
        <strain evidence="1 2">22II-s11g</strain>
    </source>
</reference>
<sequence>MKVEITEKGVFEGRDEIPVGEVVEFEGDKIPPFLVGKCRPVGKVAVTNPVEGAVPVEPAPSGVERQELLKLAAMEIAGDDFIADGRPDVRALNDELTDDAAPFTAEERDALWPGVKDEVMAARTAG</sequence>
<evidence type="ECO:0008006" key="3">
    <source>
        <dbReference type="Google" id="ProtNLM"/>
    </source>
</evidence>
<comment type="caution">
    <text evidence="1">The sequence shown here is derived from an EMBL/GenBank/DDBJ whole genome shotgun (WGS) entry which is preliminary data.</text>
</comment>
<dbReference type="AlphaFoldDB" id="A0A0A0EI64"/>
<name>A0A0A0EI64_9RHOB</name>
<dbReference type="RefSeq" id="WP_043745238.1">
    <property type="nucleotide sequence ID" value="NZ_AQQX01000001.1"/>
</dbReference>
<keyword evidence="2" id="KW-1185">Reference proteome</keyword>
<proteinExistence type="predicted"/>